<keyword evidence="2" id="KW-1185">Reference proteome</keyword>
<dbReference type="Proteomes" id="UP000076632">
    <property type="component" value="Unassembled WGS sequence"/>
</dbReference>
<dbReference type="InParanoid" id="A0A164ZSJ8"/>
<proteinExistence type="predicted"/>
<evidence type="ECO:0000313" key="1">
    <source>
        <dbReference type="EMBL" id="KZF19456.1"/>
    </source>
</evidence>
<dbReference type="GeneID" id="28901731"/>
<dbReference type="RefSeq" id="XP_018185011.1">
    <property type="nucleotide sequence ID" value="XM_018336594.1"/>
</dbReference>
<evidence type="ECO:0000313" key="2">
    <source>
        <dbReference type="Proteomes" id="UP000076632"/>
    </source>
</evidence>
<protein>
    <submittedName>
        <fullName evidence="1">Uncharacterized protein</fullName>
    </submittedName>
</protein>
<sequence>MGQKSISCIPRSTAEYHISPMGYESTTDPESPRGFVSRQSSVVIHGVVESWSRGVVESWSRGVVESWSHGVVENRKRLEREQNENKKEKRKRIERSCIMQFTRPDQNV</sequence>
<organism evidence="1 2">
    <name type="scientific">Xylona heveae (strain CBS 132557 / TC161)</name>
    <dbReference type="NCBI Taxonomy" id="1328760"/>
    <lineage>
        <taxon>Eukaryota</taxon>
        <taxon>Fungi</taxon>
        <taxon>Dikarya</taxon>
        <taxon>Ascomycota</taxon>
        <taxon>Pezizomycotina</taxon>
        <taxon>Xylonomycetes</taxon>
        <taxon>Xylonales</taxon>
        <taxon>Xylonaceae</taxon>
        <taxon>Xylona</taxon>
    </lineage>
</organism>
<dbReference type="EMBL" id="KV407466">
    <property type="protein sequence ID" value="KZF19456.1"/>
    <property type="molecule type" value="Genomic_DNA"/>
</dbReference>
<accession>A0A164ZSJ8</accession>
<gene>
    <name evidence="1" type="ORF">L228DRAFT_43741</name>
</gene>
<name>A0A164ZSJ8_XYLHT</name>
<reference evidence="1 2" key="1">
    <citation type="journal article" date="2016" name="Fungal Biol.">
        <title>The genome of Xylona heveae provides a window into fungal endophytism.</title>
        <authorList>
            <person name="Gazis R."/>
            <person name="Kuo A."/>
            <person name="Riley R."/>
            <person name="LaButti K."/>
            <person name="Lipzen A."/>
            <person name="Lin J."/>
            <person name="Amirebrahimi M."/>
            <person name="Hesse C.N."/>
            <person name="Spatafora J.W."/>
            <person name="Henrissat B."/>
            <person name="Hainaut M."/>
            <person name="Grigoriev I.V."/>
            <person name="Hibbett D.S."/>
        </authorList>
    </citation>
    <scope>NUCLEOTIDE SEQUENCE [LARGE SCALE GENOMIC DNA]</scope>
    <source>
        <strain evidence="1 2">TC161</strain>
    </source>
</reference>
<dbReference type="AlphaFoldDB" id="A0A164ZSJ8"/>